<dbReference type="Gene3D" id="3.60.140.10">
    <property type="entry name" value="CNF1/YfiH-like putative cysteine hydrolases"/>
    <property type="match status" value="1"/>
</dbReference>
<dbReference type="InterPro" id="IPR038371">
    <property type="entry name" value="Cu_polyphenol_OxRdtase_sf"/>
</dbReference>
<name>A0ABR5ZU87_9PROT</name>
<evidence type="ECO:0000256" key="5">
    <source>
        <dbReference type="ARBA" id="ARBA00022801"/>
    </source>
</evidence>
<comment type="catalytic activity">
    <reaction evidence="8">
        <text>adenosine + phosphate = alpha-D-ribose 1-phosphate + adenine</text>
        <dbReference type="Rhea" id="RHEA:27642"/>
        <dbReference type="ChEBI" id="CHEBI:16335"/>
        <dbReference type="ChEBI" id="CHEBI:16708"/>
        <dbReference type="ChEBI" id="CHEBI:43474"/>
        <dbReference type="ChEBI" id="CHEBI:57720"/>
        <dbReference type="EC" id="2.4.2.1"/>
    </reaction>
    <physiologicalReaction direction="left-to-right" evidence="8">
        <dbReference type="Rhea" id="RHEA:27643"/>
    </physiologicalReaction>
</comment>
<dbReference type="InterPro" id="IPR011324">
    <property type="entry name" value="Cytotoxic_necrot_fac-like_cat"/>
</dbReference>
<dbReference type="Pfam" id="PF02578">
    <property type="entry name" value="Cu-oxidase_4"/>
    <property type="match status" value="1"/>
</dbReference>
<dbReference type="PANTHER" id="PTHR30616">
    <property type="entry name" value="UNCHARACTERIZED PROTEIN YFIH"/>
    <property type="match status" value="1"/>
</dbReference>
<comment type="catalytic activity">
    <reaction evidence="9">
        <text>S-methyl-5'-thioadenosine + phosphate = 5-(methylsulfanyl)-alpha-D-ribose 1-phosphate + adenine</text>
        <dbReference type="Rhea" id="RHEA:11852"/>
        <dbReference type="ChEBI" id="CHEBI:16708"/>
        <dbReference type="ChEBI" id="CHEBI:17509"/>
        <dbReference type="ChEBI" id="CHEBI:43474"/>
        <dbReference type="ChEBI" id="CHEBI:58533"/>
        <dbReference type="EC" id="2.4.2.28"/>
    </reaction>
    <physiologicalReaction direction="left-to-right" evidence="9">
        <dbReference type="Rhea" id="RHEA:11853"/>
    </physiologicalReaction>
</comment>
<gene>
    <name evidence="11" type="ORF">CPA56_07860</name>
</gene>
<evidence type="ECO:0000256" key="3">
    <source>
        <dbReference type="ARBA" id="ARBA00022679"/>
    </source>
</evidence>
<evidence type="ECO:0000256" key="9">
    <source>
        <dbReference type="ARBA" id="ARBA00049893"/>
    </source>
</evidence>
<dbReference type="PANTHER" id="PTHR30616:SF2">
    <property type="entry name" value="PURINE NUCLEOSIDE PHOSPHORYLASE LACC1"/>
    <property type="match status" value="1"/>
</dbReference>
<evidence type="ECO:0000256" key="10">
    <source>
        <dbReference type="RuleBase" id="RU361274"/>
    </source>
</evidence>
<comment type="similarity">
    <text evidence="2 10">Belongs to the purine nucleoside phosphorylase YfiH/LACC1 family.</text>
</comment>
<evidence type="ECO:0000313" key="12">
    <source>
        <dbReference type="Proteomes" id="UP000765338"/>
    </source>
</evidence>
<evidence type="ECO:0000256" key="1">
    <source>
        <dbReference type="ARBA" id="ARBA00000553"/>
    </source>
</evidence>
<sequence>MTRPVFIRSPLLPVRHGFFTREGGVSAALYGTLNGGLGTQDRLDDVQENRRRMAAAVGVELERFAALRQVHGVDVLVLRQAGDVWSHTQGHEALPAGDALVTDCADIALGVATADCAPVLLSSDDGRVVGAAHAGWRGAVGGVLEETVRQMRLLGAEGLRAVVGPCIGPASYEVGEDMRRAVLERHPEGERFFGPAARAGHHQFDLPAFCLSRLAEEGVQAEWTGHDTLAEERFFSHRRATLHGDGRTGRQIAVIRAGLGAD</sequence>
<dbReference type="CDD" id="cd16833">
    <property type="entry name" value="YfiH"/>
    <property type="match status" value="1"/>
</dbReference>
<proteinExistence type="inferred from homology"/>
<protein>
    <recommendedName>
        <fullName evidence="10">Purine nucleoside phosphorylase</fullName>
    </recommendedName>
</protein>
<comment type="catalytic activity">
    <reaction evidence="7">
        <text>adenosine + H2O + H(+) = inosine + NH4(+)</text>
        <dbReference type="Rhea" id="RHEA:24408"/>
        <dbReference type="ChEBI" id="CHEBI:15377"/>
        <dbReference type="ChEBI" id="CHEBI:15378"/>
        <dbReference type="ChEBI" id="CHEBI:16335"/>
        <dbReference type="ChEBI" id="CHEBI:17596"/>
        <dbReference type="ChEBI" id="CHEBI:28938"/>
        <dbReference type="EC" id="3.5.4.4"/>
    </reaction>
    <physiologicalReaction direction="left-to-right" evidence="7">
        <dbReference type="Rhea" id="RHEA:24409"/>
    </physiologicalReaction>
</comment>
<evidence type="ECO:0000256" key="4">
    <source>
        <dbReference type="ARBA" id="ARBA00022723"/>
    </source>
</evidence>
<dbReference type="InterPro" id="IPR003730">
    <property type="entry name" value="Cu_polyphenol_OxRdtase"/>
</dbReference>
<dbReference type="NCBIfam" id="TIGR00726">
    <property type="entry name" value="peptidoglycan editing factor PgeF"/>
    <property type="match status" value="1"/>
</dbReference>
<keyword evidence="4" id="KW-0479">Metal-binding</keyword>
<evidence type="ECO:0000256" key="2">
    <source>
        <dbReference type="ARBA" id="ARBA00007353"/>
    </source>
</evidence>
<dbReference type="EMBL" id="PDLY01000004">
    <property type="protein sequence ID" value="MBA5727891.1"/>
    <property type="molecule type" value="Genomic_DNA"/>
</dbReference>
<reference evidence="11 12" key="1">
    <citation type="submission" date="2017-10" db="EMBL/GenBank/DDBJ databases">
        <authorList>
            <person name="Jakob F."/>
        </authorList>
    </citation>
    <scope>NUCLEOTIDE SEQUENCE [LARGE SCALE GENOMIC DNA]</scope>
    <source>
        <strain evidence="11 12">TMW 2.1889</strain>
    </source>
</reference>
<comment type="catalytic activity">
    <reaction evidence="1">
        <text>inosine + phosphate = alpha-D-ribose 1-phosphate + hypoxanthine</text>
        <dbReference type="Rhea" id="RHEA:27646"/>
        <dbReference type="ChEBI" id="CHEBI:17368"/>
        <dbReference type="ChEBI" id="CHEBI:17596"/>
        <dbReference type="ChEBI" id="CHEBI:43474"/>
        <dbReference type="ChEBI" id="CHEBI:57720"/>
        <dbReference type="EC" id="2.4.2.1"/>
    </reaction>
    <physiologicalReaction direction="left-to-right" evidence="1">
        <dbReference type="Rhea" id="RHEA:27647"/>
    </physiologicalReaction>
</comment>
<dbReference type="Proteomes" id="UP000765338">
    <property type="component" value="Unassembled WGS sequence"/>
</dbReference>
<evidence type="ECO:0000256" key="7">
    <source>
        <dbReference type="ARBA" id="ARBA00047989"/>
    </source>
</evidence>
<evidence type="ECO:0000256" key="6">
    <source>
        <dbReference type="ARBA" id="ARBA00022833"/>
    </source>
</evidence>
<evidence type="ECO:0000256" key="8">
    <source>
        <dbReference type="ARBA" id="ARBA00048968"/>
    </source>
</evidence>
<accession>A0ABR5ZU87</accession>
<organism evidence="11 12">
    <name type="scientific">Bombella mellum</name>
    <dbReference type="NCBI Taxonomy" id="2039288"/>
    <lineage>
        <taxon>Bacteria</taxon>
        <taxon>Pseudomonadati</taxon>
        <taxon>Pseudomonadota</taxon>
        <taxon>Alphaproteobacteria</taxon>
        <taxon>Acetobacterales</taxon>
        <taxon>Acetobacteraceae</taxon>
        <taxon>Bombella</taxon>
    </lineage>
</organism>
<dbReference type="RefSeq" id="WP_182041432.1">
    <property type="nucleotide sequence ID" value="NZ_PDLY01000004.1"/>
</dbReference>
<keyword evidence="5" id="KW-0378">Hydrolase</keyword>
<keyword evidence="12" id="KW-1185">Reference proteome</keyword>
<dbReference type="SUPFAM" id="SSF64438">
    <property type="entry name" value="CNF1/YfiH-like putative cysteine hydrolases"/>
    <property type="match status" value="1"/>
</dbReference>
<evidence type="ECO:0000313" key="11">
    <source>
        <dbReference type="EMBL" id="MBA5727891.1"/>
    </source>
</evidence>
<keyword evidence="3" id="KW-0808">Transferase</keyword>
<comment type="caution">
    <text evidence="11">The sequence shown here is derived from an EMBL/GenBank/DDBJ whole genome shotgun (WGS) entry which is preliminary data.</text>
</comment>
<keyword evidence="6" id="KW-0862">Zinc</keyword>